<dbReference type="PANTHER" id="PTHR46300">
    <property type="entry name" value="P450, PUTATIVE (EUROFUNG)-RELATED-RELATED"/>
    <property type="match status" value="1"/>
</dbReference>
<dbReference type="Proteomes" id="UP000774617">
    <property type="component" value="Unassembled WGS sequence"/>
</dbReference>
<keyword evidence="2" id="KW-0479">Metal-binding</keyword>
<dbReference type="Gene3D" id="1.10.630.10">
    <property type="entry name" value="Cytochrome P450"/>
    <property type="match status" value="1"/>
</dbReference>
<evidence type="ECO:0000313" key="7">
    <source>
        <dbReference type="Proteomes" id="UP000774617"/>
    </source>
</evidence>
<dbReference type="InterPro" id="IPR002401">
    <property type="entry name" value="Cyt_P450_E_grp-I"/>
</dbReference>
<dbReference type="CDD" id="cd11065">
    <property type="entry name" value="CYP64-like"/>
    <property type="match status" value="1"/>
</dbReference>
<evidence type="ECO:0000313" key="6">
    <source>
        <dbReference type="EMBL" id="KAH7058619.1"/>
    </source>
</evidence>
<evidence type="ECO:0000256" key="4">
    <source>
        <dbReference type="ARBA" id="ARBA00023004"/>
    </source>
</evidence>
<keyword evidence="5" id="KW-0503">Monooxygenase</keyword>
<dbReference type="SUPFAM" id="SSF48264">
    <property type="entry name" value="Cytochrome P450"/>
    <property type="match status" value="1"/>
</dbReference>
<dbReference type="InterPro" id="IPR050364">
    <property type="entry name" value="Cytochrome_P450_fung"/>
</dbReference>
<comment type="similarity">
    <text evidence="1">Belongs to the cytochrome P450 family.</text>
</comment>
<comment type="caution">
    <text evidence="6">The sequence shown here is derived from an EMBL/GenBank/DDBJ whole genome shotgun (WGS) entry which is preliminary data.</text>
</comment>
<evidence type="ECO:0000256" key="5">
    <source>
        <dbReference type="ARBA" id="ARBA00023033"/>
    </source>
</evidence>
<keyword evidence="7" id="KW-1185">Reference proteome</keyword>
<name>A0ABQ8GML2_9PEZI</name>
<accession>A0ABQ8GML2</accession>
<dbReference type="InterPro" id="IPR001128">
    <property type="entry name" value="Cyt_P450"/>
</dbReference>
<organism evidence="6 7">
    <name type="scientific">Macrophomina phaseolina</name>
    <dbReference type="NCBI Taxonomy" id="35725"/>
    <lineage>
        <taxon>Eukaryota</taxon>
        <taxon>Fungi</taxon>
        <taxon>Dikarya</taxon>
        <taxon>Ascomycota</taxon>
        <taxon>Pezizomycotina</taxon>
        <taxon>Dothideomycetes</taxon>
        <taxon>Dothideomycetes incertae sedis</taxon>
        <taxon>Botryosphaeriales</taxon>
        <taxon>Botryosphaeriaceae</taxon>
        <taxon>Macrophomina</taxon>
    </lineage>
</organism>
<sequence>MSGFSSPVVLIALALIVSYGIYTLSQVGRREPALPPGPPTVPILGNLHQIPLTGFHKKTLEWAQKYGPIYSVKLGPGTLIVLTSKKAIHDLLDKRSAIYSDRPKDYIGDIITGGEKLEHMHYNDLWRAQRKIATQSVAPRVLDTKVAPLQEAENVLLLQDLLHDPASFSSHIQRATVSVANTLVWGHRASSSSTFWGRTPWLSLEGFSECFELGANPPLEQFPFLKLIPERFAPWVRRARVPNAAMRRTWGEARRRVEERRARGDRRMGALFDQIAEGELRADVPLTESQVNHFLGTMVEGGAETSSSAMLTSVLFLALHREVQIKAQRELDAVCGPERIPTWGDFATLPYINCIVKEAMRIRPVGPLGVPHCATRDDWYEGMFIPKGSIALLPAWTVHRLESNGYKNPDAYDPDRWIGQTRTAAELAGIADYENRDEEHHYSYGAGRRVCPGMHMAERTMWRMTAKILWAFDIIPVDVDPDNYDEGIIHRPNPYKVEFRPRSEAHVKTIEREVGPALEFLKQFE</sequence>
<evidence type="ECO:0000256" key="3">
    <source>
        <dbReference type="ARBA" id="ARBA00023002"/>
    </source>
</evidence>
<keyword evidence="3" id="KW-0560">Oxidoreductase</keyword>
<protein>
    <submittedName>
        <fullName evidence="6">Cytochrome P450</fullName>
    </submittedName>
</protein>
<proteinExistence type="inferred from homology"/>
<dbReference type="InterPro" id="IPR036396">
    <property type="entry name" value="Cyt_P450_sf"/>
</dbReference>
<dbReference type="PANTHER" id="PTHR46300:SF2">
    <property type="entry name" value="CYTOCHROME P450 MONOOXYGENASE ALNH-RELATED"/>
    <property type="match status" value="1"/>
</dbReference>
<evidence type="ECO:0000256" key="2">
    <source>
        <dbReference type="ARBA" id="ARBA00022723"/>
    </source>
</evidence>
<dbReference type="Pfam" id="PF00067">
    <property type="entry name" value="p450"/>
    <property type="match status" value="1"/>
</dbReference>
<dbReference type="PRINTS" id="PR00463">
    <property type="entry name" value="EP450I"/>
</dbReference>
<dbReference type="PRINTS" id="PR00385">
    <property type="entry name" value="P450"/>
</dbReference>
<reference evidence="6 7" key="1">
    <citation type="journal article" date="2021" name="Nat. Commun.">
        <title>Genetic determinants of endophytism in the Arabidopsis root mycobiome.</title>
        <authorList>
            <person name="Mesny F."/>
            <person name="Miyauchi S."/>
            <person name="Thiergart T."/>
            <person name="Pickel B."/>
            <person name="Atanasova L."/>
            <person name="Karlsson M."/>
            <person name="Huettel B."/>
            <person name="Barry K.W."/>
            <person name="Haridas S."/>
            <person name="Chen C."/>
            <person name="Bauer D."/>
            <person name="Andreopoulos W."/>
            <person name="Pangilinan J."/>
            <person name="LaButti K."/>
            <person name="Riley R."/>
            <person name="Lipzen A."/>
            <person name="Clum A."/>
            <person name="Drula E."/>
            <person name="Henrissat B."/>
            <person name="Kohler A."/>
            <person name="Grigoriev I.V."/>
            <person name="Martin F.M."/>
            <person name="Hacquard S."/>
        </authorList>
    </citation>
    <scope>NUCLEOTIDE SEQUENCE [LARGE SCALE GENOMIC DNA]</scope>
    <source>
        <strain evidence="6 7">MPI-SDFR-AT-0080</strain>
    </source>
</reference>
<gene>
    <name evidence="6" type="ORF">B0J12DRAFT_566917</name>
</gene>
<evidence type="ECO:0000256" key="1">
    <source>
        <dbReference type="ARBA" id="ARBA00010617"/>
    </source>
</evidence>
<dbReference type="EMBL" id="JAGTJR010000006">
    <property type="protein sequence ID" value="KAH7058619.1"/>
    <property type="molecule type" value="Genomic_DNA"/>
</dbReference>
<keyword evidence="4" id="KW-0408">Iron</keyword>